<accession>A0A179UUP6</accession>
<dbReference type="EMBL" id="GG657465">
    <property type="protein sequence ID" value="OAT11846.1"/>
    <property type="molecule type" value="Genomic_DNA"/>
</dbReference>
<dbReference type="RefSeq" id="XP_031580076.1">
    <property type="nucleotide sequence ID" value="XM_031725272.1"/>
</dbReference>
<gene>
    <name evidence="2" type="ORF">BDBG_17585</name>
</gene>
<feature type="compositionally biased region" description="Basic and acidic residues" evidence="1">
    <location>
        <begin position="38"/>
        <end position="48"/>
    </location>
</feature>
<reference evidence="3" key="1">
    <citation type="journal article" date="2015" name="PLoS Genet.">
        <title>The dynamic genome and transcriptome of the human fungal pathogen Blastomyces and close relative Emmonsia.</title>
        <authorList>
            <person name="Munoz J.F."/>
            <person name="Gauthier G.M."/>
            <person name="Desjardins C.A."/>
            <person name="Gallo J.E."/>
            <person name="Holder J."/>
            <person name="Sullivan T.D."/>
            <person name="Marty A.J."/>
            <person name="Carmen J.C."/>
            <person name="Chen Z."/>
            <person name="Ding L."/>
            <person name="Gujja S."/>
            <person name="Magrini V."/>
            <person name="Misas E."/>
            <person name="Mitreva M."/>
            <person name="Priest M."/>
            <person name="Saif S."/>
            <person name="Whiston E.A."/>
            <person name="Young S."/>
            <person name="Zeng Q."/>
            <person name="Goldman W.E."/>
            <person name="Mardis E.R."/>
            <person name="Taylor J.W."/>
            <person name="McEwen J.G."/>
            <person name="Clay O.K."/>
            <person name="Klein B.S."/>
            <person name="Cuomo C.A."/>
        </authorList>
    </citation>
    <scope>NUCLEOTIDE SEQUENCE [LARGE SCALE GENOMIC DNA]</scope>
    <source>
        <strain evidence="3">SLH14081</strain>
    </source>
</reference>
<organism evidence="2 3">
    <name type="scientific">Blastomyces gilchristii (strain SLH14081)</name>
    <name type="common">Blastomyces dermatitidis</name>
    <dbReference type="NCBI Taxonomy" id="559298"/>
    <lineage>
        <taxon>Eukaryota</taxon>
        <taxon>Fungi</taxon>
        <taxon>Dikarya</taxon>
        <taxon>Ascomycota</taxon>
        <taxon>Pezizomycotina</taxon>
        <taxon>Eurotiomycetes</taxon>
        <taxon>Eurotiomycetidae</taxon>
        <taxon>Onygenales</taxon>
        <taxon>Ajellomycetaceae</taxon>
        <taxon>Blastomyces</taxon>
    </lineage>
</organism>
<name>A0A179UUP6_BLAGS</name>
<feature type="compositionally biased region" description="Basic residues" evidence="1">
    <location>
        <begin position="25"/>
        <end position="37"/>
    </location>
</feature>
<sequence length="127" mass="14619">MLSDECCGKHFFLNAGRKVFDRNQARHKKKSHTKPTRHQADEKRHHLGLELGQPSQKRTTTRKPPIMTQQSLRRNSRENGTMKRRETKHADLIGAEERGTGSSSEKPSHRSLSPVMDQRTWGKIGPR</sequence>
<dbReference type="KEGG" id="bgh:BDBG_17585"/>
<dbReference type="VEuPathDB" id="FungiDB:BDBG_17585"/>
<keyword evidence="3" id="KW-1185">Reference proteome</keyword>
<evidence type="ECO:0000313" key="3">
    <source>
        <dbReference type="Proteomes" id="UP000002038"/>
    </source>
</evidence>
<dbReference type="Proteomes" id="UP000002038">
    <property type="component" value="Unassembled WGS sequence"/>
</dbReference>
<dbReference type="GeneID" id="42529236"/>
<feature type="compositionally biased region" description="Basic and acidic residues" evidence="1">
    <location>
        <begin position="75"/>
        <end position="99"/>
    </location>
</feature>
<evidence type="ECO:0000313" key="2">
    <source>
        <dbReference type="EMBL" id="OAT11846.1"/>
    </source>
</evidence>
<feature type="region of interest" description="Disordered" evidence="1">
    <location>
        <begin position="20"/>
        <end position="127"/>
    </location>
</feature>
<dbReference type="AlphaFoldDB" id="A0A179UUP6"/>
<proteinExistence type="predicted"/>
<protein>
    <submittedName>
        <fullName evidence="2">Uncharacterized protein</fullName>
    </submittedName>
</protein>
<evidence type="ECO:0000256" key="1">
    <source>
        <dbReference type="SAM" id="MobiDB-lite"/>
    </source>
</evidence>